<keyword evidence="5" id="KW-1185">Reference proteome</keyword>
<dbReference type="Gene3D" id="3.10.129.10">
    <property type="entry name" value="Hotdog Thioesterase"/>
    <property type="match status" value="1"/>
</dbReference>
<accession>A0A1Y2MPL8</accession>
<dbReference type="RefSeq" id="WP_373865508.1">
    <property type="nucleotide sequence ID" value="NZ_AP018920.1"/>
</dbReference>
<sequence length="151" mass="15342">MTSTGSTGADRQRIAEETVAAMRAADRAARAAGVEVTEVAPGRAVATMTVGEDHANGHGVCHGGYLFLLADTAMAYACNAHGISALATGADIAFLRPARTGDVLTAEATERALAGRSGLYDVTVRTGDGTVVAELRGRSRQIPGLAPPPAP</sequence>
<dbReference type="AlphaFoldDB" id="A0A1Y2MPL8"/>
<dbReference type="NCBIfam" id="TIGR00369">
    <property type="entry name" value="unchar_dom_1"/>
    <property type="match status" value="1"/>
</dbReference>
<keyword evidence="2 4" id="KW-0378">Hydrolase</keyword>
<dbReference type="EC" id="3.1.2.-" evidence="4"/>
<comment type="similarity">
    <text evidence="1">Belongs to the thioesterase PaaI family.</text>
</comment>
<dbReference type="Pfam" id="PF03061">
    <property type="entry name" value="4HBT"/>
    <property type="match status" value="1"/>
</dbReference>
<dbReference type="Proteomes" id="UP000194360">
    <property type="component" value="Unassembled WGS sequence"/>
</dbReference>
<evidence type="ECO:0000313" key="4">
    <source>
        <dbReference type="EMBL" id="OSY37173.1"/>
    </source>
</evidence>
<protein>
    <submittedName>
        <fullName evidence="4">Acyl-coenzyme A thioesterase PaaI</fullName>
        <ecNumber evidence="4">3.1.2.-</ecNumber>
    </submittedName>
</protein>
<evidence type="ECO:0000256" key="1">
    <source>
        <dbReference type="ARBA" id="ARBA00008324"/>
    </source>
</evidence>
<dbReference type="PANTHER" id="PTHR42856:SF1">
    <property type="entry name" value="ACYL-COENZYME A THIOESTERASE PAAI"/>
    <property type="match status" value="1"/>
</dbReference>
<dbReference type="InterPro" id="IPR011973">
    <property type="entry name" value="PaaD"/>
</dbReference>
<proteinExistence type="inferred from homology"/>
<dbReference type="InterPro" id="IPR003736">
    <property type="entry name" value="PAAI_dom"/>
</dbReference>
<feature type="domain" description="Thioesterase" evidence="3">
    <location>
        <begin position="58"/>
        <end position="133"/>
    </location>
</feature>
<dbReference type="SUPFAM" id="SSF54637">
    <property type="entry name" value="Thioesterase/thiol ester dehydrase-isomerase"/>
    <property type="match status" value="1"/>
</dbReference>
<dbReference type="FunFam" id="3.10.129.10:FF:000022">
    <property type="entry name" value="Phenylacetic acid degradation protein"/>
    <property type="match status" value="1"/>
</dbReference>
<comment type="caution">
    <text evidence="4">The sequence shown here is derived from an EMBL/GenBank/DDBJ whole genome shotgun (WGS) entry which is preliminary data.</text>
</comment>
<gene>
    <name evidence="4" type="primary">paaI</name>
    <name evidence="4" type="ORF">BG845_04867</name>
</gene>
<dbReference type="STRING" id="2074.BG845_04867"/>
<dbReference type="InterPro" id="IPR006683">
    <property type="entry name" value="Thioestr_dom"/>
</dbReference>
<dbReference type="NCBIfam" id="TIGR02286">
    <property type="entry name" value="PaaD"/>
    <property type="match status" value="1"/>
</dbReference>
<dbReference type="EMBL" id="MIGB01000032">
    <property type="protein sequence ID" value="OSY37173.1"/>
    <property type="molecule type" value="Genomic_DNA"/>
</dbReference>
<evidence type="ECO:0000259" key="3">
    <source>
        <dbReference type="Pfam" id="PF03061"/>
    </source>
</evidence>
<evidence type="ECO:0000313" key="5">
    <source>
        <dbReference type="Proteomes" id="UP000194360"/>
    </source>
</evidence>
<name>A0A1Y2MPL8_PSEAH</name>
<dbReference type="GO" id="GO:0016289">
    <property type="term" value="F:acyl-CoA hydrolase activity"/>
    <property type="evidence" value="ECO:0007669"/>
    <property type="project" value="TreeGrafter"/>
</dbReference>
<evidence type="ECO:0000256" key="2">
    <source>
        <dbReference type="ARBA" id="ARBA00022801"/>
    </source>
</evidence>
<dbReference type="CDD" id="cd03443">
    <property type="entry name" value="PaaI_thioesterase"/>
    <property type="match status" value="1"/>
</dbReference>
<organism evidence="4 5">
    <name type="scientific">Pseudonocardia autotrophica</name>
    <name type="common">Amycolata autotrophica</name>
    <name type="synonym">Nocardia autotrophica</name>
    <dbReference type="NCBI Taxonomy" id="2074"/>
    <lineage>
        <taxon>Bacteria</taxon>
        <taxon>Bacillati</taxon>
        <taxon>Actinomycetota</taxon>
        <taxon>Actinomycetes</taxon>
        <taxon>Pseudonocardiales</taxon>
        <taxon>Pseudonocardiaceae</taxon>
        <taxon>Pseudonocardia</taxon>
    </lineage>
</organism>
<dbReference type="InterPro" id="IPR052723">
    <property type="entry name" value="Acyl-CoA_thioesterase_PaaI"/>
</dbReference>
<reference evidence="4 5" key="1">
    <citation type="submission" date="2016-09" db="EMBL/GenBank/DDBJ databases">
        <title>Pseudonocardia autotrophica DSM535, a candidate organism with high potential of specific P450 cytochromes.</title>
        <authorList>
            <person name="Grumaz C."/>
            <person name="Vainshtein Y."/>
            <person name="Kirstahler P."/>
            <person name="Sohn K."/>
        </authorList>
    </citation>
    <scope>NUCLEOTIDE SEQUENCE [LARGE SCALE GENOMIC DNA]</scope>
    <source>
        <strain evidence="4 5">DSM 535</strain>
    </source>
</reference>
<dbReference type="InterPro" id="IPR029069">
    <property type="entry name" value="HotDog_dom_sf"/>
</dbReference>
<dbReference type="PANTHER" id="PTHR42856">
    <property type="entry name" value="ACYL-COENZYME A THIOESTERASE PAAI"/>
    <property type="match status" value="1"/>
</dbReference>